<dbReference type="Pfam" id="PF09273">
    <property type="entry name" value="Rubis-subs-bind"/>
    <property type="match status" value="1"/>
</dbReference>
<protein>
    <recommendedName>
        <fullName evidence="5">SET domain-containing protein</fullName>
    </recommendedName>
</protein>
<proteinExistence type="predicted"/>
<organism evidence="6 7">
    <name type="scientific">Chlamydomonas eustigma</name>
    <dbReference type="NCBI Taxonomy" id="1157962"/>
    <lineage>
        <taxon>Eukaryota</taxon>
        <taxon>Viridiplantae</taxon>
        <taxon>Chlorophyta</taxon>
        <taxon>core chlorophytes</taxon>
        <taxon>Chlorophyceae</taxon>
        <taxon>CS clade</taxon>
        <taxon>Chlamydomonadales</taxon>
        <taxon>Chlamydomonadaceae</taxon>
        <taxon>Chlamydomonas</taxon>
    </lineage>
</organism>
<keyword evidence="2" id="KW-0808">Transferase</keyword>
<dbReference type="PROSITE" id="PS50280">
    <property type="entry name" value="SET"/>
    <property type="match status" value="1"/>
</dbReference>
<dbReference type="InterPro" id="IPR036464">
    <property type="entry name" value="Rubisco_LSMT_subst-bd_sf"/>
</dbReference>
<name>A0A250XK11_9CHLO</name>
<dbReference type="Gene3D" id="3.90.1420.10">
    <property type="entry name" value="Rubisco LSMT, substrate-binding domain"/>
    <property type="match status" value="1"/>
</dbReference>
<keyword evidence="3" id="KW-0949">S-adenosyl-L-methionine</keyword>
<dbReference type="Pfam" id="PF00856">
    <property type="entry name" value="SET"/>
    <property type="match status" value="1"/>
</dbReference>
<dbReference type="SUPFAM" id="SSF82199">
    <property type="entry name" value="SET domain"/>
    <property type="match status" value="1"/>
</dbReference>
<dbReference type="Proteomes" id="UP000232323">
    <property type="component" value="Unassembled WGS sequence"/>
</dbReference>
<feature type="region of interest" description="Disordered" evidence="4">
    <location>
        <begin position="506"/>
        <end position="540"/>
    </location>
</feature>
<dbReference type="SUPFAM" id="SSF81822">
    <property type="entry name" value="RuBisCo LSMT C-terminal, substrate-binding domain"/>
    <property type="match status" value="1"/>
</dbReference>
<dbReference type="InterPro" id="IPR046341">
    <property type="entry name" value="SET_dom_sf"/>
</dbReference>
<evidence type="ECO:0000313" key="7">
    <source>
        <dbReference type="Proteomes" id="UP000232323"/>
    </source>
</evidence>
<dbReference type="GO" id="GO:0016279">
    <property type="term" value="F:protein-lysine N-methyltransferase activity"/>
    <property type="evidence" value="ECO:0007669"/>
    <property type="project" value="TreeGrafter"/>
</dbReference>
<dbReference type="GO" id="GO:0032259">
    <property type="term" value="P:methylation"/>
    <property type="evidence" value="ECO:0007669"/>
    <property type="project" value="UniProtKB-KW"/>
</dbReference>
<dbReference type="CDD" id="cd10527">
    <property type="entry name" value="SET_LSMT"/>
    <property type="match status" value="1"/>
</dbReference>
<feature type="domain" description="SET" evidence="5">
    <location>
        <begin position="68"/>
        <end position="286"/>
    </location>
</feature>
<evidence type="ECO:0000256" key="3">
    <source>
        <dbReference type="ARBA" id="ARBA00022691"/>
    </source>
</evidence>
<comment type="caution">
    <text evidence="6">The sequence shown here is derived from an EMBL/GenBank/DDBJ whole genome shotgun (WGS) entry which is preliminary data.</text>
</comment>
<dbReference type="EMBL" id="BEGY01000097">
    <property type="protein sequence ID" value="GAX83373.1"/>
    <property type="molecule type" value="Genomic_DNA"/>
</dbReference>
<dbReference type="AlphaFoldDB" id="A0A250XK11"/>
<dbReference type="OrthoDB" id="341421at2759"/>
<reference evidence="6 7" key="1">
    <citation type="submission" date="2017-08" db="EMBL/GenBank/DDBJ databases">
        <title>Acidophilic green algal genome provides insights into adaptation to an acidic environment.</title>
        <authorList>
            <person name="Hirooka S."/>
            <person name="Hirose Y."/>
            <person name="Kanesaki Y."/>
            <person name="Higuchi S."/>
            <person name="Fujiwara T."/>
            <person name="Onuma R."/>
            <person name="Era A."/>
            <person name="Ohbayashi R."/>
            <person name="Uzuka A."/>
            <person name="Nozaki H."/>
            <person name="Yoshikawa H."/>
            <person name="Miyagishima S.Y."/>
        </authorList>
    </citation>
    <scope>NUCLEOTIDE SEQUENCE [LARGE SCALE GENOMIC DNA]</scope>
    <source>
        <strain evidence="6 7">NIES-2499</strain>
    </source>
</reference>
<keyword evidence="7" id="KW-1185">Reference proteome</keyword>
<dbReference type="InterPro" id="IPR001214">
    <property type="entry name" value="SET_dom"/>
</dbReference>
<dbReference type="InterPro" id="IPR015353">
    <property type="entry name" value="Rubisco_LSMT_subst-bd"/>
</dbReference>
<gene>
    <name evidence="6" type="ORF">CEUSTIGMA_g10798.t1</name>
</gene>
<dbReference type="PANTHER" id="PTHR13271">
    <property type="entry name" value="UNCHARACTERIZED PUTATIVE METHYLTRANSFERASE"/>
    <property type="match status" value="1"/>
</dbReference>
<evidence type="ECO:0000256" key="2">
    <source>
        <dbReference type="ARBA" id="ARBA00022679"/>
    </source>
</evidence>
<keyword evidence="1" id="KW-0489">Methyltransferase</keyword>
<sequence>MLYVGASHIPTRLLSRRSILLSQKHGDAALTLCTERISRVRCTVRSCSGSSSQLNLVDWVTTQGGKVSGVALVNLAGRDGGSGWGLKAETEIAVGTKLIELPARCHLTYSASDDVKLLRLIDQVPSELWGAKLALQLLYHRVRGADSSFSSYISNLPVGVSGIPMFFPRECIAAIEYPPVTEQVKKRCKWLFEFSQNVLGKLPGTEEDPFAGVSVGINALGWAMACVTSRAFRTKGPQHPASCLPLIDMANHSFEPNAEVRSNGQGIDLYSKTKLCPGDPLLLSYGNLSNDFLFMDYGFVINDNPHDRVQLRFGTDLVQAGAMVANVQSSDGEALNINPTAWQNNLLMQLKLAGPEADTEVTFGGPDHVDSRLLAAARILVAQEETEVQGRSLERLGKLDQPLNRRNERAALRSLSGVAAFSLSRFSSSMEEDESALLSGHVCSSLKHAQQQESVGSLNQKSSQGDVEAEPIPLTEDMRLALRFRVQKKKILSNAIRVMGRKLQELAKSSSPVPELNTAPRKGQAPPAATKKGFGQPSKA</sequence>
<dbReference type="Gene3D" id="3.90.1410.10">
    <property type="entry name" value="set domain protein methyltransferase, domain 1"/>
    <property type="match status" value="1"/>
</dbReference>
<evidence type="ECO:0000259" key="5">
    <source>
        <dbReference type="PROSITE" id="PS50280"/>
    </source>
</evidence>
<evidence type="ECO:0000256" key="1">
    <source>
        <dbReference type="ARBA" id="ARBA00022603"/>
    </source>
</evidence>
<dbReference type="PANTHER" id="PTHR13271:SF116">
    <property type="entry name" value="F21J9.27"/>
    <property type="match status" value="1"/>
</dbReference>
<accession>A0A250XK11</accession>
<dbReference type="InterPro" id="IPR050600">
    <property type="entry name" value="SETD3_SETD6_MTase"/>
</dbReference>
<evidence type="ECO:0000256" key="4">
    <source>
        <dbReference type="SAM" id="MobiDB-lite"/>
    </source>
</evidence>
<evidence type="ECO:0000313" key="6">
    <source>
        <dbReference type="EMBL" id="GAX83373.1"/>
    </source>
</evidence>